<dbReference type="InterPro" id="IPR039013">
    <property type="entry name" value="YgiF"/>
</dbReference>
<dbReference type="SMART" id="SM00880">
    <property type="entry name" value="CHAD"/>
    <property type="match status" value="1"/>
</dbReference>
<dbReference type="Pfam" id="PF01928">
    <property type="entry name" value="CYTH"/>
    <property type="match status" value="1"/>
</dbReference>
<dbReference type="PANTHER" id="PTHR39569:SF1">
    <property type="entry name" value="INORGANIC TRIPHOSPHATASE"/>
    <property type="match status" value="1"/>
</dbReference>
<gene>
    <name evidence="3" type="ordered locus">Daro_3355</name>
</gene>
<reference evidence="3" key="1">
    <citation type="submission" date="2005-08" db="EMBL/GenBank/DDBJ databases">
        <title>Complete sequence of Dechloromonas aromatica RCB.</title>
        <authorList>
            <person name="Salinero K.K."/>
            <person name="Copeland A."/>
            <person name="Lucas S."/>
            <person name="Lapidus A."/>
            <person name="Barry K."/>
            <person name="Detter J.C."/>
            <person name="Glavina T."/>
            <person name="Hammon N."/>
            <person name="Israni S."/>
            <person name="Pitluck S."/>
            <person name="Di Bartolo G."/>
            <person name="Trong S."/>
            <person name="Schmutz J."/>
            <person name="Larimer F."/>
            <person name="Land M."/>
            <person name="Ivanova N."/>
            <person name="Richardson P."/>
        </authorList>
    </citation>
    <scope>NUCLEOTIDE SEQUENCE</scope>
    <source>
        <strain evidence="3">RCB</strain>
    </source>
</reference>
<dbReference type="GO" id="GO:0046872">
    <property type="term" value="F:metal ion binding"/>
    <property type="evidence" value="ECO:0007669"/>
    <property type="project" value="TreeGrafter"/>
</dbReference>
<evidence type="ECO:0000259" key="1">
    <source>
        <dbReference type="PROSITE" id="PS51707"/>
    </source>
</evidence>
<dbReference type="SMART" id="SM01118">
    <property type="entry name" value="CYTH"/>
    <property type="match status" value="1"/>
</dbReference>
<dbReference type="STRING" id="159087.Daro_3355"/>
<dbReference type="eggNOG" id="COG3025">
    <property type="taxonomic scope" value="Bacteria"/>
</dbReference>
<dbReference type="InterPro" id="IPR023577">
    <property type="entry name" value="CYTH_domain"/>
</dbReference>
<protein>
    <submittedName>
        <fullName evidence="3">Adenylate cyclase</fullName>
    </submittedName>
</protein>
<proteinExistence type="predicted"/>
<dbReference type="InterPro" id="IPR033469">
    <property type="entry name" value="CYTH-like_dom_sf"/>
</dbReference>
<feature type="domain" description="CYTH" evidence="1">
    <location>
        <begin position="2"/>
        <end position="199"/>
    </location>
</feature>
<feature type="domain" description="CHAD" evidence="2">
    <location>
        <begin position="214"/>
        <end position="487"/>
    </location>
</feature>
<sequence length="487" mass="54871">MSTEIELKLQLSPKAARKLASHPLLEGIPSQRLHLLNTYYDTPALELHARRIAVRFRKKGWQWLCTVKSAEPASGGLAMRSEWETPATPGVFDFSHVDAPDFREFLEQRSEQFEAIFTTDFHRQIWHVPFGDSQIELALDRGNVESKGQSTPICEIELELLSGTVDDIFGLTRELQENLDLHPAIASKAERGYSLFLNEPLRPFKARLTPINEEQTPVEAFRSIALGCLEHFQRNEKGLLTGGDAEFIHQARVALRRLRSAIKLFAPVLPSEFVAAYGQTWQTLAGALGDTRNWDVFLEETLPPIAAAFPDNKDIKRLRKAAQRRANSARKSVIGLLAVSEYPRLLLEFTAAVYTLSDTLAMPLKDFTKQQIARHAKKARKLANRHAELSPAERHKMRIAFKKLRYTLEFFTPILPPKHLKPYLAALAQLQDELGLINDHVTAETLIAEALAGHPAGPVHGWIAGRHELLVSELPEVLQTWLAQRTP</sequence>
<evidence type="ECO:0000313" key="3">
    <source>
        <dbReference type="EMBL" id="AAZ48084.1"/>
    </source>
</evidence>
<name>Q47AP7_DECAR</name>
<dbReference type="eggNOG" id="COG5607">
    <property type="taxonomic scope" value="Bacteria"/>
</dbReference>
<dbReference type="EMBL" id="CP000089">
    <property type="protein sequence ID" value="AAZ48084.1"/>
    <property type="molecule type" value="Genomic_DNA"/>
</dbReference>
<dbReference type="AlphaFoldDB" id="Q47AP7"/>
<evidence type="ECO:0000259" key="2">
    <source>
        <dbReference type="PROSITE" id="PS51708"/>
    </source>
</evidence>
<dbReference type="SUPFAM" id="SSF55154">
    <property type="entry name" value="CYTH-like phosphatases"/>
    <property type="match status" value="1"/>
</dbReference>
<dbReference type="GO" id="GO:0050355">
    <property type="term" value="F:inorganic triphosphate phosphatase activity"/>
    <property type="evidence" value="ECO:0007669"/>
    <property type="project" value="InterPro"/>
</dbReference>
<dbReference type="Gene3D" id="1.40.20.10">
    <property type="entry name" value="CHAD domain"/>
    <property type="match status" value="1"/>
</dbReference>
<dbReference type="KEGG" id="dar:Daro_3355"/>
<dbReference type="InterPro" id="IPR007899">
    <property type="entry name" value="CHAD_dom"/>
</dbReference>
<dbReference type="PROSITE" id="PS51708">
    <property type="entry name" value="CHAD"/>
    <property type="match status" value="1"/>
</dbReference>
<organism evidence="3">
    <name type="scientific">Dechloromonas aromatica (strain RCB)</name>
    <dbReference type="NCBI Taxonomy" id="159087"/>
    <lineage>
        <taxon>Bacteria</taxon>
        <taxon>Pseudomonadati</taxon>
        <taxon>Pseudomonadota</taxon>
        <taxon>Betaproteobacteria</taxon>
        <taxon>Rhodocyclales</taxon>
        <taxon>Azonexaceae</taxon>
        <taxon>Dechloromonas</taxon>
    </lineage>
</organism>
<dbReference type="PANTHER" id="PTHR39569">
    <property type="entry name" value="INORGANIC TRIPHOSPHATASE"/>
    <property type="match status" value="1"/>
</dbReference>
<accession>Q47AP7</accession>
<dbReference type="Gene3D" id="2.40.320.10">
    <property type="entry name" value="Hypothetical Protein Pfu-838710-001"/>
    <property type="match status" value="1"/>
</dbReference>
<dbReference type="InterPro" id="IPR038186">
    <property type="entry name" value="CHAD_dom_sf"/>
</dbReference>
<dbReference type="Pfam" id="PF05235">
    <property type="entry name" value="CHAD"/>
    <property type="match status" value="1"/>
</dbReference>
<dbReference type="HOGENOM" id="CLU_040400_3_0_4"/>
<dbReference type="CDD" id="cd07756">
    <property type="entry name" value="CYTH-like_Pase_CHAD"/>
    <property type="match status" value="1"/>
</dbReference>
<dbReference type="OrthoDB" id="3034217at2"/>
<dbReference type="PROSITE" id="PS51707">
    <property type="entry name" value="CYTH"/>
    <property type="match status" value="1"/>
</dbReference>